<dbReference type="CDD" id="cd06445">
    <property type="entry name" value="ATase"/>
    <property type="match status" value="1"/>
</dbReference>
<evidence type="ECO:0000259" key="2">
    <source>
        <dbReference type="Pfam" id="PF01035"/>
    </source>
</evidence>
<keyword evidence="1" id="KW-0227">DNA damage</keyword>
<gene>
    <name evidence="3" type="ORF">UFOPK3564_02184</name>
</gene>
<sequence length="98" mass="10322">MADDARARRILDGVRAIPEGFVRTYGDLDPAAPRLVGRVLAGCPADVPWHRVVRADGALTQADRQAALLRADGVPLTAVGRVDLAAARLPLPPGEHLG</sequence>
<accession>A0A6J7IAE0</accession>
<dbReference type="InterPro" id="IPR036388">
    <property type="entry name" value="WH-like_DNA-bd_sf"/>
</dbReference>
<dbReference type="Gene3D" id="1.10.10.10">
    <property type="entry name" value="Winged helix-like DNA-binding domain superfamily/Winged helix DNA-binding domain"/>
    <property type="match status" value="1"/>
</dbReference>
<dbReference type="AlphaFoldDB" id="A0A6J7IAE0"/>
<dbReference type="EMBL" id="CAFBMK010000141">
    <property type="protein sequence ID" value="CAB4927552.1"/>
    <property type="molecule type" value="Genomic_DNA"/>
</dbReference>
<reference evidence="3" key="1">
    <citation type="submission" date="2020-05" db="EMBL/GenBank/DDBJ databases">
        <authorList>
            <person name="Chiriac C."/>
            <person name="Salcher M."/>
            <person name="Ghai R."/>
            <person name="Kavagutti S V."/>
        </authorList>
    </citation>
    <scope>NUCLEOTIDE SEQUENCE</scope>
</reference>
<proteinExistence type="predicted"/>
<evidence type="ECO:0000256" key="1">
    <source>
        <dbReference type="ARBA" id="ARBA00022763"/>
    </source>
</evidence>
<dbReference type="Pfam" id="PF01035">
    <property type="entry name" value="DNA_binding_1"/>
    <property type="match status" value="1"/>
</dbReference>
<dbReference type="InterPro" id="IPR036217">
    <property type="entry name" value="MethylDNA_cys_MeTrfase_DNAb"/>
</dbReference>
<organism evidence="3">
    <name type="scientific">freshwater metagenome</name>
    <dbReference type="NCBI Taxonomy" id="449393"/>
    <lineage>
        <taxon>unclassified sequences</taxon>
        <taxon>metagenomes</taxon>
        <taxon>ecological metagenomes</taxon>
    </lineage>
</organism>
<dbReference type="InterPro" id="IPR014048">
    <property type="entry name" value="MethylDNA_cys_MeTrfase_DNA-bd"/>
</dbReference>
<name>A0A6J7IAE0_9ZZZZ</name>
<dbReference type="InterPro" id="IPR052520">
    <property type="entry name" value="ATL_DNA_repair"/>
</dbReference>
<dbReference type="SUPFAM" id="SSF46767">
    <property type="entry name" value="Methylated DNA-protein cysteine methyltransferase, C-terminal domain"/>
    <property type="match status" value="1"/>
</dbReference>
<dbReference type="GO" id="GO:0006281">
    <property type="term" value="P:DNA repair"/>
    <property type="evidence" value="ECO:0007669"/>
    <property type="project" value="InterPro"/>
</dbReference>
<dbReference type="PANTHER" id="PTHR42942:SF1">
    <property type="entry name" value="ALKYLTRANSFERASE-LIKE PROTEIN 1"/>
    <property type="match status" value="1"/>
</dbReference>
<dbReference type="GO" id="GO:0003824">
    <property type="term" value="F:catalytic activity"/>
    <property type="evidence" value="ECO:0007669"/>
    <property type="project" value="InterPro"/>
</dbReference>
<evidence type="ECO:0000313" key="3">
    <source>
        <dbReference type="EMBL" id="CAB4927552.1"/>
    </source>
</evidence>
<dbReference type="PANTHER" id="PTHR42942">
    <property type="entry name" value="6-O-METHYLGUANINE DNA METHYLTRANSFERASE"/>
    <property type="match status" value="1"/>
</dbReference>
<protein>
    <submittedName>
        <fullName evidence="3">Unannotated protein</fullName>
    </submittedName>
</protein>
<feature type="domain" description="Methylated-DNA-[protein]-cysteine S-methyltransferase DNA binding" evidence="2">
    <location>
        <begin position="8"/>
        <end position="74"/>
    </location>
</feature>